<dbReference type="GO" id="GO:0030288">
    <property type="term" value="C:outer membrane-bounded periplasmic space"/>
    <property type="evidence" value="ECO:0007669"/>
    <property type="project" value="TreeGrafter"/>
</dbReference>
<dbReference type="Pfam" id="PF08486">
    <property type="entry name" value="SpoIID"/>
    <property type="match status" value="1"/>
</dbReference>
<feature type="domain" description="Sporulation stage II protein D amidase enhancer LytB N-terminal" evidence="2">
    <location>
        <begin position="146"/>
        <end position="231"/>
    </location>
</feature>
<dbReference type="PANTHER" id="PTHR30032:SF4">
    <property type="entry name" value="AMIDASE ENHANCER"/>
    <property type="match status" value="1"/>
</dbReference>
<sequence length="470" mass="51329">MKLGKVFSVVLSIGLLLPFSGQAQAMDEPMVRVELVTPFASGSEEALTNLSFTIESNYIIENHPNVMLLAGQKYFVQIENGTLSLYQYGSIGLPVPLLQGQSTIRAVPVIQEAKNSIIQVQGKSKSFKYRGAMEFQLGYKGTKPRIIPINELGMENYLKGVVPREMSASWEREALKAQAVAARTYAMRQMIAKHGAAINDTTQYQAYQGVSIEHPNSNAAVEETRGQVLSYNGELIEALYASSNGGHSEAPENVWKNSKGAPYLTAKPDPYDAKISPYKNWQETMTIAQLQEKLKNRTPAIGTIKKVEVKQTYPSGRIADLMIEGDKGTVHLTKDEARSVLGLKSSLYHVQVNYNAPVSPKELLSAYNGVTTERKDIGSLTITNGTTEKTVAGSGLVLQGADQKKTLDQGSSDPAVKPVSVTFIGSGWGHGVGMSQWGARQMAKEGMNYQDILQFYYAPAQISENYEAGN</sequence>
<evidence type="ECO:0000313" key="4">
    <source>
        <dbReference type="Proteomes" id="UP000198956"/>
    </source>
</evidence>
<accession>A0A1G7YBE9</accession>
<dbReference type="EMBL" id="FNDE01000006">
    <property type="protein sequence ID" value="SDG93310.1"/>
    <property type="molecule type" value="Genomic_DNA"/>
</dbReference>
<dbReference type="InterPro" id="IPR013693">
    <property type="entry name" value="SpoIID/LytB_N"/>
</dbReference>
<dbReference type="InterPro" id="IPR013486">
    <property type="entry name" value="SpoIID/LytB"/>
</dbReference>
<proteinExistence type="predicted"/>
<dbReference type="Proteomes" id="UP000198956">
    <property type="component" value="Unassembled WGS sequence"/>
</dbReference>
<dbReference type="InterPro" id="IPR051922">
    <property type="entry name" value="Bact_Sporulation_Assoc"/>
</dbReference>
<dbReference type="OrthoDB" id="9794671at2"/>
<organism evidence="3 4">
    <name type="scientific">Aneurinibacillus thermoaerophilus</name>
    <dbReference type="NCBI Taxonomy" id="143495"/>
    <lineage>
        <taxon>Bacteria</taxon>
        <taxon>Bacillati</taxon>
        <taxon>Bacillota</taxon>
        <taxon>Bacilli</taxon>
        <taxon>Bacillales</taxon>
        <taxon>Paenibacillaceae</taxon>
        <taxon>Aneurinibacillus group</taxon>
        <taxon>Aneurinibacillus</taxon>
    </lineage>
</organism>
<evidence type="ECO:0000256" key="1">
    <source>
        <dbReference type="SAM" id="SignalP"/>
    </source>
</evidence>
<dbReference type="AlphaFoldDB" id="A0A1G7YBE9"/>
<keyword evidence="1" id="KW-0732">Signal</keyword>
<dbReference type="RefSeq" id="WP_091260098.1">
    <property type="nucleotide sequence ID" value="NZ_FNDE01000006.1"/>
</dbReference>
<dbReference type="PANTHER" id="PTHR30032">
    <property type="entry name" value="N-ACETYLMURAMOYL-L-ALANINE AMIDASE-RELATED"/>
    <property type="match status" value="1"/>
</dbReference>
<dbReference type="NCBIfam" id="TIGR02669">
    <property type="entry name" value="SpoIID_LytB"/>
    <property type="match status" value="1"/>
</dbReference>
<evidence type="ECO:0000259" key="2">
    <source>
        <dbReference type="Pfam" id="PF08486"/>
    </source>
</evidence>
<name>A0A1G7YBE9_ANETH</name>
<protein>
    <submittedName>
        <fullName evidence="3">Stage II sporulation protein D</fullName>
    </submittedName>
</protein>
<reference evidence="3 4" key="1">
    <citation type="submission" date="2016-10" db="EMBL/GenBank/DDBJ databases">
        <authorList>
            <person name="de Groot N.N."/>
        </authorList>
    </citation>
    <scope>NUCLEOTIDE SEQUENCE [LARGE SCALE GENOMIC DNA]</scope>
    <source>
        <strain evidence="3 4">L 420-91</strain>
    </source>
</reference>
<evidence type="ECO:0000313" key="3">
    <source>
        <dbReference type="EMBL" id="SDG93310.1"/>
    </source>
</evidence>
<gene>
    <name evidence="3" type="ORF">SAMN04489735_100624</name>
</gene>
<dbReference type="GO" id="GO:0030435">
    <property type="term" value="P:sporulation resulting in formation of a cellular spore"/>
    <property type="evidence" value="ECO:0007669"/>
    <property type="project" value="InterPro"/>
</dbReference>
<feature type="signal peptide" evidence="1">
    <location>
        <begin position="1"/>
        <end position="25"/>
    </location>
</feature>
<feature type="chain" id="PRO_5011614914" evidence="1">
    <location>
        <begin position="26"/>
        <end position="470"/>
    </location>
</feature>